<accession>A0A382Y1W9</accession>
<organism evidence="1">
    <name type="scientific">marine metagenome</name>
    <dbReference type="NCBI Taxonomy" id="408172"/>
    <lineage>
        <taxon>unclassified sequences</taxon>
        <taxon>metagenomes</taxon>
        <taxon>ecological metagenomes</taxon>
    </lineage>
</organism>
<evidence type="ECO:0000313" key="1">
    <source>
        <dbReference type="EMBL" id="SVD77039.1"/>
    </source>
</evidence>
<proteinExistence type="predicted"/>
<name>A0A382Y1W9_9ZZZZ</name>
<protein>
    <submittedName>
        <fullName evidence="1">Uncharacterized protein</fullName>
    </submittedName>
</protein>
<dbReference type="EMBL" id="UINC01172130">
    <property type="protein sequence ID" value="SVD77039.1"/>
    <property type="molecule type" value="Genomic_DNA"/>
</dbReference>
<feature type="non-terminal residue" evidence="1">
    <location>
        <position position="197"/>
    </location>
</feature>
<gene>
    <name evidence="1" type="ORF">METZ01_LOCUS429893</name>
</gene>
<sequence length="197" mass="22829">MVNNPHLDSITSDILGPTGSYWKKNKNYIVYNFALRLYQYSAGKKFDYSVHETTKLLPSNFNQRKEITDKIRGIRRSSSQAKQFQRLLIGNYGMFETLTPSKCKLSSKEANKLKLTGNSKQSNFVADHIIGVTSIGELATEELKANYLNIKTDTDWSKVNYIQIQKAIEKMCNKWLPNHLWLWAMCRVTKEEHKSDR</sequence>
<dbReference type="AlphaFoldDB" id="A0A382Y1W9"/>
<reference evidence="1" key="1">
    <citation type="submission" date="2018-05" db="EMBL/GenBank/DDBJ databases">
        <authorList>
            <person name="Lanie J.A."/>
            <person name="Ng W.-L."/>
            <person name="Kazmierczak K.M."/>
            <person name="Andrzejewski T.M."/>
            <person name="Davidsen T.M."/>
            <person name="Wayne K.J."/>
            <person name="Tettelin H."/>
            <person name="Glass J.I."/>
            <person name="Rusch D."/>
            <person name="Podicherti R."/>
            <person name="Tsui H.-C.T."/>
            <person name="Winkler M.E."/>
        </authorList>
    </citation>
    <scope>NUCLEOTIDE SEQUENCE</scope>
</reference>